<organism evidence="2">
    <name type="scientific">Vitrella brassicaformis</name>
    <dbReference type="NCBI Taxonomy" id="1169539"/>
    <lineage>
        <taxon>Eukaryota</taxon>
        <taxon>Sar</taxon>
        <taxon>Alveolata</taxon>
        <taxon>Colpodellida</taxon>
        <taxon>Vitrellaceae</taxon>
        <taxon>Vitrella</taxon>
    </lineage>
</organism>
<feature type="compositionally biased region" description="Acidic residues" evidence="1">
    <location>
        <begin position="50"/>
        <end position="72"/>
    </location>
</feature>
<sequence>MWYRHHTSQAQRRPRQQQCVCGRPRQQQYVRCGPRQSVCGGGSSSAKAEEVDDAAAADAQEEEGDGVGDDWSPDLQIREVLDCLPTGEVSENLVWSKCVTPLRGVALREEDLRVVCERLSSE</sequence>
<feature type="region of interest" description="Disordered" evidence="1">
    <location>
        <begin position="34"/>
        <end position="73"/>
    </location>
</feature>
<evidence type="ECO:0000313" key="2">
    <source>
        <dbReference type="EMBL" id="CAD9073871.1"/>
    </source>
</evidence>
<gene>
    <name evidence="2" type="ORF">VBRA1451_LOCUS28955</name>
</gene>
<dbReference type="AlphaFoldDB" id="A0A7S1KH73"/>
<name>A0A7S1KH73_9ALVE</name>
<proteinExistence type="predicted"/>
<evidence type="ECO:0000256" key="1">
    <source>
        <dbReference type="SAM" id="MobiDB-lite"/>
    </source>
</evidence>
<dbReference type="EMBL" id="HBGB01049335">
    <property type="protein sequence ID" value="CAD9073871.1"/>
    <property type="molecule type" value="Transcribed_RNA"/>
</dbReference>
<reference evidence="2" key="1">
    <citation type="submission" date="2021-01" db="EMBL/GenBank/DDBJ databases">
        <authorList>
            <person name="Corre E."/>
            <person name="Pelletier E."/>
            <person name="Niang G."/>
            <person name="Scheremetjew M."/>
            <person name="Finn R."/>
            <person name="Kale V."/>
            <person name="Holt S."/>
            <person name="Cochrane G."/>
            <person name="Meng A."/>
            <person name="Brown T."/>
            <person name="Cohen L."/>
        </authorList>
    </citation>
    <scope>NUCLEOTIDE SEQUENCE</scope>
    <source>
        <strain evidence="2">CCMP3346</strain>
    </source>
</reference>
<protein>
    <submittedName>
        <fullName evidence="2">Uncharacterized protein</fullName>
    </submittedName>
</protein>
<accession>A0A7S1KH73</accession>